<dbReference type="InterPro" id="IPR010992">
    <property type="entry name" value="IHF-like_DNA-bd_dom_sf"/>
</dbReference>
<reference evidence="4" key="2">
    <citation type="submission" date="2021-04" db="EMBL/GenBank/DDBJ databases">
        <authorList>
            <person name="Gilroy R."/>
        </authorList>
    </citation>
    <scope>NUCLEOTIDE SEQUENCE</scope>
    <source>
        <strain evidence="4">ChiHjej12B11-24981</strain>
    </source>
</reference>
<proteinExistence type="predicted"/>
<dbReference type="GO" id="GO:0003677">
    <property type="term" value="F:DNA binding"/>
    <property type="evidence" value="ECO:0007669"/>
    <property type="project" value="UniProtKB-KW"/>
</dbReference>
<dbReference type="AlphaFoldDB" id="A0A9D2A6E7"/>
<accession>A0A9D2A6E7</accession>
<dbReference type="EMBL" id="DXCK01000106">
    <property type="protein sequence ID" value="HIZ02129.1"/>
    <property type="molecule type" value="Genomic_DNA"/>
</dbReference>
<gene>
    <name evidence="4" type="ORF">H9819_07775</name>
</gene>
<dbReference type="InterPro" id="IPR041607">
    <property type="entry name" value="HU-HIG"/>
</dbReference>
<name>A0A9D2A6E7_9BACE</name>
<dbReference type="InterPro" id="IPR005902">
    <property type="entry name" value="HU_DNA-bd_put"/>
</dbReference>
<evidence type="ECO:0000256" key="1">
    <source>
        <dbReference type="ARBA" id="ARBA00023125"/>
    </source>
</evidence>
<evidence type="ECO:0000256" key="2">
    <source>
        <dbReference type="SAM" id="MobiDB-lite"/>
    </source>
</evidence>
<feature type="region of interest" description="Disordered" evidence="2">
    <location>
        <begin position="132"/>
        <end position="158"/>
    </location>
</feature>
<dbReference type="NCBIfam" id="TIGR01201">
    <property type="entry name" value="HU_rel"/>
    <property type="match status" value="1"/>
</dbReference>
<evidence type="ECO:0000259" key="3">
    <source>
        <dbReference type="Pfam" id="PF18291"/>
    </source>
</evidence>
<evidence type="ECO:0000313" key="4">
    <source>
        <dbReference type="EMBL" id="HIZ02129.1"/>
    </source>
</evidence>
<evidence type="ECO:0000313" key="5">
    <source>
        <dbReference type="Proteomes" id="UP000824023"/>
    </source>
</evidence>
<dbReference type="Gene3D" id="4.10.520.10">
    <property type="entry name" value="IHF-like DNA-binding proteins"/>
    <property type="match status" value="1"/>
</dbReference>
<protein>
    <submittedName>
        <fullName evidence="4">HU family DNA-binding protein</fullName>
    </submittedName>
</protein>
<keyword evidence="1 4" id="KW-0238">DNA-binding</keyword>
<feature type="domain" description="HU" evidence="3">
    <location>
        <begin position="1"/>
        <end position="123"/>
    </location>
</feature>
<dbReference type="Proteomes" id="UP000824023">
    <property type="component" value="Unassembled WGS sequence"/>
</dbReference>
<feature type="compositionally biased region" description="Acidic residues" evidence="2">
    <location>
        <begin position="139"/>
        <end position="158"/>
    </location>
</feature>
<dbReference type="Pfam" id="PF18291">
    <property type="entry name" value="HU-HIG"/>
    <property type="match status" value="1"/>
</dbReference>
<sequence length="158" mass="17616">MSIFLKAVQRINPLEPDEPKKWYPVQYTTKMVDESEVAMLIADETTLNPMEAAMAIRQLRKVVQRLLLDGKSVKLGDWGTFNITLNTEGAERKEDLTAHNVKRVNINFQPADEMKAAMQKADFVWLDKIVEGGTASGGGEEEGPVVQDNEDETDPPLG</sequence>
<comment type="caution">
    <text evidence="4">The sequence shown here is derived from an EMBL/GenBank/DDBJ whole genome shotgun (WGS) entry which is preliminary data.</text>
</comment>
<reference evidence="4" key="1">
    <citation type="journal article" date="2021" name="PeerJ">
        <title>Extensive microbial diversity within the chicken gut microbiome revealed by metagenomics and culture.</title>
        <authorList>
            <person name="Gilroy R."/>
            <person name="Ravi A."/>
            <person name="Getino M."/>
            <person name="Pursley I."/>
            <person name="Horton D.L."/>
            <person name="Alikhan N.F."/>
            <person name="Baker D."/>
            <person name="Gharbi K."/>
            <person name="Hall N."/>
            <person name="Watson M."/>
            <person name="Adriaenssens E.M."/>
            <person name="Foster-Nyarko E."/>
            <person name="Jarju S."/>
            <person name="Secka A."/>
            <person name="Antonio M."/>
            <person name="Oren A."/>
            <person name="Chaudhuri R.R."/>
            <person name="La Ragione R."/>
            <person name="Hildebrand F."/>
            <person name="Pallen M.J."/>
        </authorList>
    </citation>
    <scope>NUCLEOTIDE SEQUENCE</scope>
    <source>
        <strain evidence="4">ChiHjej12B11-24981</strain>
    </source>
</reference>
<dbReference type="SUPFAM" id="SSF47729">
    <property type="entry name" value="IHF-like DNA-binding proteins"/>
    <property type="match status" value="1"/>
</dbReference>
<organism evidence="4 5">
    <name type="scientific">Candidatus Bacteroides merdipullorum</name>
    <dbReference type="NCBI Taxonomy" id="2838474"/>
    <lineage>
        <taxon>Bacteria</taxon>
        <taxon>Pseudomonadati</taxon>
        <taxon>Bacteroidota</taxon>
        <taxon>Bacteroidia</taxon>
        <taxon>Bacteroidales</taxon>
        <taxon>Bacteroidaceae</taxon>
        <taxon>Bacteroides</taxon>
    </lineage>
</organism>